<evidence type="ECO:0000313" key="2">
    <source>
        <dbReference type="Proteomes" id="UP001438707"/>
    </source>
</evidence>
<name>A0AAW1SFI9_9CHLO</name>
<proteinExistence type="predicted"/>
<accession>A0AAW1SFI9</accession>
<gene>
    <name evidence="1" type="ORF">WJX74_007743</name>
</gene>
<dbReference type="Proteomes" id="UP001438707">
    <property type="component" value="Unassembled WGS sequence"/>
</dbReference>
<protein>
    <submittedName>
        <fullName evidence="1">Uncharacterized protein</fullName>
    </submittedName>
</protein>
<reference evidence="1 2" key="1">
    <citation type="journal article" date="2024" name="Nat. Commun.">
        <title>Phylogenomics reveals the evolutionary origins of lichenization in chlorophyte algae.</title>
        <authorList>
            <person name="Puginier C."/>
            <person name="Libourel C."/>
            <person name="Otte J."/>
            <person name="Skaloud P."/>
            <person name="Haon M."/>
            <person name="Grisel S."/>
            <person name="Petersen M."/>
            <person name="Berrin J.G."/>
            <person name="Delaux P.M."/>
            <person name="Dal Grande F."/>
            <person name="Keller J."/>
        </authorList>
    </citation>
    <scope>NUCLEOTIDE SEQUENCE [LARGE SCALE GENOMIC DNA]</scope>
    <source>
        <strain evidence="1 2">SAG 2145</strain>
    </source>
</reference>
<dbReference type="AlphaFoldDB" id="A0AAW1SFI9"/>
<comment type="caution">
    <text evidence="1">The sequence shown here is derived from an EMBL/GenBank/DDBJ whole genome shotgun (WGS) entry which is preliminary data.</text>
</comment>
<evidence type="ECO:0000313" key="1">
    <source>
        <dbReference type="EMBL" id="KAK9844855.1"/>
    </source>
</evidence>
<dbReference type="EMBL" id="JALJOS010000001">
    <property type="protein sequence ID" value="KAK9844855.1"/>
    <property type="molecule type" value="Genomic_DNA"/>
</dbReference>
<keyword evidence="2" id="KW-1185">Reference proteome</keyword>
<sequence length="160" mass="18137">MWCDGEQTMRAPLKINWRNFRFSDGSLLAGRLDDPLDIYIMPAKDQTDKAGMPVFYHPNHRHFNAIMFASPASVGIDIRSQCSPDGPRLVKRVQFGAQTTVRQFLKGMLGLTQSYASPAECMKVYGKPKRHTYGCMLGDHVYFEGIIQEAKGRYMIHFGS</sequence>
<organism evidence="1 2">
    <name type="scientific">Apatococcus lobatus</name>
    <dbReference type="NCBI Taxonomy" id="904363"/>
    <lineage>
        <taxon>Eukaryota</taxon>
        <taxon>Viridiplantae</taxon>
        <taxon>Chlorophyta</taxon>
        <taxon>core chlorophytes</taxon>
        <taxon>Trebouxiophyceae</taxon>
        <taxon>Chlorellales</taxon>
        <taxon>Chlorellaceae</taxon>
        <taxon>Apatococcus</taxon>
    </lineage>
</organism>